<protein>
    <submittedName>
        <fullName evidence="1">HTH-type transcriptional repressor cytR</fullName>
    </submittedName>
</protein>
<evidence type="ECO:0000313" key="1">
    <source>
        <dbReference type="EMBL" id="CEN39474.1"/>
    </source>
</evidence>
<dbReference type="Gene3D" id="1.10.260.40">
    <property type="entry name" value="lambda repressor-like DNA-binding domains"/>
    <property type="match status" value="1"/>
</dbReference>
<accession>A0A0B7HLD5</accession>
<dbReference type="Gene3D" id="3.40.50.2300">
    <property type="match status" value="2"/>
</dbReference>
<dbReference type="PROSITE" id="PS50932">
    <property type="entry name" value="HTH_LACI_2"/>
    <property type="match status" value="1"/>
</dbReference>
<dbReference type="InterPro" id="IPR028082">
    <property type="entry name" value="Peripla_BP_I"/>
</dbReference>
<dbReference type="InterPro" id="IPR000843">
    <property type="entry name" value="HTH_LacI"/>
</dbReference>
<dbReference type="PANTHER" id="PTHR30146">
    <property type="entry name" value="LACI-RELATED TRANSCRIPTIONAL REPRESSOR"/>
    <property type="match status" value="1"/>
</dbReference>
<dbReference type="Pfam" id="PF13377">
    <property type="entry name" value="Peripla_BP_3"/>
    <property type="match status" value="1"/>
</dbReference>
<reference evidence="1 2" key="1">
    <citation type="submission" date="2015-01" db="EMBL/GenBank/DDBJ databases">
        <authorList>
            <person name="Xiang T."/>
            <person name="Song Y."/>
            <person name="Huang L."/>
            <person name="Wang B."/>
            <person name="Wu P."/>
        </authorList>
    </citation>
    <scope>NUCLEOTIDE SEQUENCE [LARGE SCALE GENOMIC DNA]</scope>
    <source>
        <strain evidence="1 2">Cc12</strain>
    </source>
</reference>
<dbReference type="GO" id="GO:0003700">
    <property type="term" value="F:DNA-binding transcription factor activity"/>
    <property type="evidence" value="ECO:0007669"/>
    <property type="project" value="TreeGrafter"/>
</dbReference>
<dbReference type="GO" id="GO:0000976">
    <property type="term" value="F:transcription cis-regulatory region binding"/>
    <property type="evidence" value="ECO:0007669"/>
    <property type="project" value="TreeGrafter"/>
</dbReference>
<dbReference type="CDD" id="cd06267">
    <property type="entry name" value="PBP1_LacI_sugar_binding-like"/>
    <property type="match status" value="1"/>
</dbReference>
<dbReference type="SUPFAM" id="SSF47413">
    <property type="entry name" value="lambda repressor-like DNA-binding domains"/>
    <property type="match status" value="1"/>
</dbReference>
<dbReference type="InterPro" id="IPR010982">
    <property type="entry name" value="Lambda_DNA-bd_dom_sf"/>
</dbReference>
<organism evidence="1 2">
    <name type="scientific">Capnocytophaga canimorsus</name>
    <dbReference type="NCBI Taxonomy" id="28188"/>
    <lineage>
        <taxon>Bacteria</taxon>
        <taxon>Pseudomonadati</taxon>
        <taxon>Bacteroidota</taxon>
        <taxon>Flavobacteriia</taxon>
        <taxon>Flavobacteriales</taxon>
        <taxon>Flavobacteriaceae</taxon>
        <taxon>Capnocytophaga</taxon>
    </lineage>
</organism>
<dbReference type="SUPFAM" id="SSF53822">
    <property type="entry name" value="Periplasmic binding protein-like I"/>
    <property type="match status" value="1"/>
</dbReference>
<dbReference type="RefSeq" id="WP_042001340.1">
    <property type="nucleotide sequence ID" value="NZ_CP022382.1"/>
</dbReference>
<dbReference type="GeneID" id="69580649"/>
<dbReference type="SMART" id="SM00354">
    <property type="entry name" value="HTH_LACI"/>
    <property type="match status" value="1"/>
</dbReference>
<gene>
    <name evidence="1" type="ORF">CCAN12_760072</name>
</gene>
<dbReference type="InterPro" id="IPR046335">
    <property type="entry name" value="LacI/GalR-like_sensor"/>
</dbReference>
<name>A0A0B7HLD5_9FLAO</name>
<dbReference type="PANTHER" id="PTHR30146:SF109">
    <property type="entry name" value="HTH-TYPE TRANSCRIPTIONAL REGULATOR GALS"/>
    <property type="match status" value="1"/>
</dbReference>
<proteinExistence type="predicted"/>
<dbReference type="Pfam" id="PF00356">
    <property type="entry name" value="LacI"/>
    <property type="match status" value="1"/>
</dbReference>
<evidence type="ECO:0000313" key="2">
    <source>
        <dbReference type="Proteomes" id="UP000044026"/>
    </source>
</evidence>
<dbReference type="AlphaFoldDB" id="A0A0B7HLD5"/>
<sequence>MKKRITIKEIAKELNVSISTVSKSLNNSPEISKETKELVKTFAKAHNYKPNSIALSLKNKKTKNIGIIIPEIAHDFFSTVVTGIEMIASQNGYNVITCFSNEMFEQEVKNIETLAESNVDGFIIALSKETQQRGDYHHLREVINQGFSLVMIDRVAQDIYCDKVIVDDAMASYKAVNYLIENGYRKIGMLTVPDYISIGNLRTKGYKNALSDAKLPIDENLILVIEDIQSDDIISNYFDQQQFDALLCSNEFLAVKAIRQAHNRKINIPEELGVIGFADGFLAQNSYPTLTAIDQHGLEIGKKATQMLIENIEGEKENSRTEIIKTSLIVRESTRAINIKP</sequence>
<dbReference type="EMBL" id="CDOE01000074">
    <property type="protein sequence ID" value="CEN39474.1"/>
    <property type="molecule type" value="Genomic_DNA"/>
</dbReference>
<dbReference type="Proteomes" id="UP000044026">
    <property type="component" value="Unassembled WGS sequence"/>
</dbReference>
<dbReference type="CDD" id="cd01392">
    <property type="entry name" value="HTH_LacI"/>
    <property type="match status" value="1"/>
</dbReference>